<feature type="transmembrane region" description="Helical" evidence="11">
    <location>
        <begin position="31"/>
        <end position="48"/>
    </location>
</feature>
<evidence type="ECO:0000256" key="11">
    <source>
        <dbReference type="SAM" id="Phobius"/>
    </source>
</evidence>
<evidence type="ECO:0000256" key="9">
    <source>
        <dbReference type="ARBA" id="ARBA00023180"/>
    </source>
</evidence>
<keyword evidence="6" id="KW-0256">Endoplasmic reticulum</keyword>
<dbReference type="GO" id="GO:0016255">
    <property type="term" value="P:attachment of GPI anchor to protein"/>
    <property type="evidence" value="ECO:0007669"/>
    <property type="project" value="InterPro"/>
</dbReference>
<keyword evidence="9" id="KW-0325">Glycoprotein</keyword>
<dbReference type="OrthoDB" id="28748at2759"/>
<comment type="subcellular location">
    <subcellularLocation>
        <location evidence="1">Endoplasmic reticulum membrane</location>
        <topology evidence="1">Multi-pass membrane protein</topology>
    </subcellularLocation>
</comment>
<reference evidence="12 13" key="1">
    <citation type="submission" date="2020-11" db="EMBL/GenBank/DDBJ databases">
        <title>Kefir isolates.</title>
        <authorList>
            <person name="Marcisauskas S."/>
            <person name="Kim Y."/>
            <person name="Blasche S."/>
        </authorList>
    </citation>
    <scope>NUCLEOTIDE SEQUENCE [LARGE SCALE GENOMIC DNA]</scope>
    <source>
        <strain evidence="12 13">KR</strain>
    </source>
</reference>
<accession>A0A9P6VZ64</accession>
<organism evidence="12 13">
    <name type="scientific">Rhodotorula mucilaginosa</name>
    <name type="common">Yeast</name>
    <name type="synonym">Rhodotorula rubra</name>
    <dbReference type="NCBI Taxonomy" id="5537"/>
    <lineage>
        <taxon>Eukaryota</taxon>
        <taxon>Fungi</taxon>
        <taxon>Dikarya</taxon>
        <taxon>Basidiomycota</taxon>
        <taxon>Pucciniomycotina</taxon>
        <taxon>Microbotryomycetes</taxon>
        <taxon>Sporidiobolales</taxon>
        <taxon>Sporidiobolaceae</taxon>
        <taxon>Rhodotorula</taxon>
    </lineage>
</organism>
<keyword evidence="8 11" id="KW-0472">Membrane</keyword>
<protein>
    <submittedName>
        <fullName evidence="12">GPI transamidase component</fullName>
    </submittedName>
</protein>
<keyword evidence="13" id="KW-1185">Reference proteome</keyword>
<keyword evidence="4" id="KW-0337">GPI-anchor biosynthesis</keyword>
<sequence length="440" mass="48281">MADTLAQSESPAAAPLSAPAALPDNSHSRRWILASIWLVVLLGVPLWWSTTALERRPLPEQRIQAWNSDWQTRLPSLLASDTSDEADGRAVKFSPRYKLAFTLLNEDSAAGGAVLAWDAQSLLTGSVAPLLASLAPIHEFTVETQVQYFAPLAVELHRKDGKEGTYVDEADLRAFVNNAEWNLATGDTLDPVLQFLLFVPSIEHRPLKIRRQDGSDAPLSFISPQRGGVVIYNPPSPAHEQPPSVPLDLPLSALRPAFCIFERQLRALLGVPLVPPGGAMLTCGRALSPHDVDSLAKRRLREATGDTVETLAATVKLASEIQNMQINAGVQRRVEAALDQLDEAASTNTVISALSHVATAQSLASRAYFDPSMMGLLYFPDEHKYAVYTPLFGPVAVPLLLSLLKEFKLWREEKRKRKKARAVRPLPEVGEVPDPREKQE</sequence>
<evidence type="ECO:0000256" key="5">
    <source>
        <dbReference type="ARBA" id="ARBA00022692"/>
    </source>
</evidence>
<comment type="caution">
    <text evidence="12">The sequence shown here is derived from an EMBL/GenBank/DDBJ whole genome shotgun (WGS) entry which is preliminary data.</text>
</comment>
<dbReference type="EMBL" id="PUHQ01000072">
    <property type="protein sequence ID" value="KAG0658042.1"/>
    <property type="molecule type" value="Genomic_DNA"/>
</dbReference>
<feature type="region of interest" description="Disordered" evidence="10">
    <location>
        <begin position="414"/>
        <end position="440"/>
    </location>
</feature>
<evidence type="ECO:0000256" key="7">
    <source>
        <dbReference type="ARBA" id="ARBA00022989"/>
    </source>
</evidence>
<comment type="pathway">
    <text evidence="2">Glycolipid biosynthesis; glycosylphosphatidylinositol-anchor biosynthesis.</text>
</comment>
<dbReference type="PANTHER" id="PTHR21072:SF13">
    <property type="entry name" value="GPI TRANSAMIDASE COMPONENT PIG-S"/>
    <property type="match status" value="1"/>
</dbReference>
<proteinExistence type="inferred from homology"/>
<keyword evidence="7 11" id="KW-1133">Transmembrane helix</keyword>
<evidence type="ECO:0000256" key="4">
    <source>
        <dbReference type="ARBA" id="ARBA00022502"/>
    </source>
</evidence>
<evidence type="ECO:0000256" key="1">
    <source>
        <dbReference type="ARBA" id="ARBA00004477"/>
    </source>
</evidence>
<feature type="region of interest" description="Disordered" evidence="10">
    <location>
        <begin position="1"/>
        <end position="21"/>
    </location>
</feature>
<dbReference type="GO" id="GO:0006506">
    <property type="term" value="P:GPI anchor biosynthetic process"/>
    <property type="evidence" value="ECO:0007669"/>
    <property type="project" value="UniProtKB-KW"/>
</dbReference>
<evidence type="ECO:0000256" key="6">
    <source>
        <dbReference type="ARBA" id="ARBA00022824"/>
    </source>
</evidence>
<evidence type="ECO:0000256" key="8">
    <source>
        <dbReference type="ARBA" id="ARBA00023136"/>
    </source>
</evidence>
<gene>
    <name evidence="12" type="primary">GPI17</name>
    <name evidence="12" type="ORF">C6P46_006103</name>
</gene>
<evidence type="ECO:0000313" key="12">
    <source>
        <dbReference type="EMBL" id="KAG0658042.1"/>
    </source>
</evidence>
<evidence type="ECO:0000313" key="13">
    <source>
        <dbReference type="Proteomes" id="UP000777482"/>
    </source>
</evidence>
<dbReference type="Proteomes" id="UP000777482">
    <property type="component" value="Unassembled WGS sequence"/>
</dbReference>
<evidence type="ECO:0000256" key="10">
    <source>
        <dbReference type="SAM" id="MobiDB-lite"/>
    </source>
</evidence>
<keyword evidence="5 11" id="KW-0812">Transmembrane</keyword>
<evidence type="ECO:0000256" key="2">
    <source>
        <dbReference type="ARBA" id="ARBA00004687"/>
    </source>
</evidence>
<evidence type="ECO:0000256" key="3">
    <source>
        <dbReference type="ARBA" id="ARBA00005316"/>
    </source>
</evidence>
<dbReference type="AlphaFoldDB" id="A0A9P6VZ64"/>
<dbReference type="InterPro" id="IPR019540">
    <property type="entry name" value="PtdIno-glycan_biosynth_class_S"/>
</dbReference>
<name>A0A9P6VZ64_RHOMI</name>
<dbReference type="Pfam" id="PF10510">
    <property type="entry name" value="PIG-S"/>
    <property type="match status" value="2"/>
</dbReference>
<comment type="similarity">
    <text evidence="3">Belongs to the PIGS family.</text>
</comment>
<dbReference type="GO" id="GO:0042765">
    <property type="term" value="C:GPI-anchor transamidase complex"/>
    <property type="evidence" value="ECO:0007669"/>
    <property type="project" value="InterPro"/>
</dbReference>
<dbReference type="PANTHER" id="PTHR21072">
    <property type="entry name" value="GPI TRANSAMIDASE COMPONENT PIG-S"/>
    <property type="match status" value="1"/>
</dbReference>